<comment type="caution">
    <text evidence="5">The sequence shown here is derived from an EMBL/GenBank/DDBJ whole genome shotgun (WGS) entry which is preliminary data.</text>
</comment>
<dbReference type="eggNOG" id="COG0084">
    <property type="taxonomic scope" value="Bacteria"/>
</dbReference>
<dbReference type="FunFam" id="3.20.20.140:FF:000005">
    <property type="entry name" value="TatD family hydrolase"/>
    <property type="match status" value="1"/>
</dbReference>
<feature type="binding site" evidence="4">
    <location>
        <position position="155"/>
    </location>
    <ligand>
        <name>a divalent metal cation</name>
        <dbReference type="ChEBI" id="CHEBI:60240"/>
        <label>2</label>
    </ligand>
</feature>
<dbReference type="InterPro" id="IPR001130">
    <property type="entry name" value="TatD-like"/>
</dbReference>
<dbReference type="Pfam" id="PF01026">
    <property type="entry name" value="TatD_DNase"/>
    <property type="match status" value="1"/>
</dbReference>
<dbReference type="OrthoDB" id="9810005at2"/>
<dbReference type="GO" id="GO:0046872">
    <property type="term" value="F:metal ion binding"/>
    <property type="evidence" value="ECO:0007669"/>
    <property type="project" value="UniProtKB-KW"/>
</dbReference>
<dbReference type="InterPro" id="IPR018228">
    <property type="entry name" value="DNase_TatD-rel_CS"/>
</dbReference>
<dbReference type="SUPFAM" id="SSF51556">
    <property type="entry name" value="Metallo-dependent hydrolases"/>
    <property type="match status" value="1"/>
</dbReference>
<dbReference type="AlphaFoldDB" id="A0A084IKZ8"/>
<feature type="binding site" evidence="4">
    <location>
        <position position="206"/>
    </location>
    <ligand>
        <name>a divalent metal cation</name>
        <dbReference type="ChEBI" id="CHEBI:60240"/>
        <label>1</label>
    </ligand>
</feature>
<comment type="similarity">
    <text evidence="1">Belongs to the metallo-dependent hydrolases superfamily. TatD-type hydrolase family.</text>
</comment>
<evidence type="ECO:0000313" key="6">
    <source>
        <dbReference type="Proteomes" id="UP000028302"/>
    </source>
</evidence>
<evidence type="ECO:0000256" key="1">
    <source>
        <dbReference type="ARBA" id="ARBA00009275"/>
    </source>
</evidence>
<dbReference type="Gene3D" id="3.20.20.140">
    <property type="entry name" value="Metal-dependent hydrolases"/>
    <property type="match status" value="1"/>
</dbReference>
<feature type="binding site" evidence="4">
    <location>
        <position position="94"/>
    </location>
    <ligand>
        <name>a divalent metal cation</name>
        <dbReference type="ChEBI" id="CHEBI:60240"/>
        <label>1</label>
    </ligand>
</feature>
<dbReference type="PANTHER" id="PTHR46124:SF2">
    <property type="entry name" value="D-AMINOACYL-TRNA DEACYLASE"/>
    <property type="match status" value="1"/>
</dbReference>
<protein>
    <submittedName>
        <fullName evidence="5">Sec-independent protein translocase TatD</fullName>
    </submittedName>
</protein>
<gene>
    <name evidence="5" type="ORF">C41B8_10148</name>
</gene>
<dbReference type="PANTHER" id="PTHR46124">
    <property type="entry name" value="D-AMINOACYL-TRNA DEACYLASE"/>
    <property type="match status" value="1"/>
</dbReference>
<organism evidence="5 6">
    <name type="scientific">Salinisphaera hydrothermalis (strain C41B8)</name>
    <dbReference type="NCBI Taxonomy" id="1304275"/>
    <lineage>
        <taxon>Bacteria</taxon>
        <taxon>Pseudomonadati</taxon>
        <taxon>Pseudomonadota</taxon>
        <taxon>Gammaproteobacteria</taxon>
        <taxon>Salinisphaerales</taxon>
        <taxon>Salinisphaeraceae</taxon>
        <taxon>Salinisphaera</taxon>
    </lineage>
</organism>
<keyword evidence="2 4" id="KW-0479">Metal-binding</keyword>
<evidence type="ECO:0000256" key="4">
    <source>
        <dbReference type="PIRSR" id="PIRSR005902-1"/>
    </source>
</evidence>
<dbReference type="PATRIC" id="fig|1304275.5.peg.2068"/>
<dbReference type="InterPro" id="IPR032466">
    <property type="entry name" value="Metal_Hydrolase"/>
</dbReference>
<accession>A0A084IKZ8</accession>
<dbReference type="GO" id="GO:0016788">
    <property type="term" value="F:hydrolase activity, acting on ester bonds"/>
    <property type="evidence" value="ECO:0007669"/>
    <property type="project" value="InterPro"/>
</dbReference>
<dbReference type="RefSeq" id="WP_037337447.1">
    <property type="nucleotide sequence ID" value="NZ_APNK01000013.1"/>
</dbReference>
<keyword evidence="3" id="KW-0378">Hydrolase</keyword>
<reference evidence="5 6" key="1">
    <citation type="submission" date="2013-03" db="EMBL/GenBank/DDBJ databases">
        <title>Salinisphaera hydrothermalis C41B8 Genome Sequencing.</title>
        <authorList>
            <person name="Li C."/>
            <person name="Lai Q."/>
            <person name="Shao Z."/>
        </authorList>
    </citation>
    <scope>NUCLEOTIDE SEQUENCE [LARGE SCALE GENOMIC DNA]</scope>
    <source>
        <strain evidence="5 6">C41B8</strain>
    </source>
</reference>
<dbReference type="PROSITE" id="PS01091">
    <property type="entry name" value="TATD_3"/>
    <property type="match status" value="1"/>
</dbReference>
<dbReference type="PIRSF" id="PIRSF005902">
    <property type="entry name" value="DNase_TatD"/>
    <property type="match status" value="1"/>
</dbReference>
<keyword evidence="6" id="KW-1185">Reference proteome</keyword>
<dbReference type="EMBL" id="APNK01000013">
    <property type="protein sequence ID" value="KEZ77382.1"/>
    <property type="molecule type" value="Genomic_DNA"/>
</dbReference>
<feature type="binding site" evidence="4">
    <location>
        <position position="130"/>
    </location>
    <ligand>
        <name>a divalent metal cation</name>
        <dbReference type="ChEBI" id="CHEBI:60240"/>
        <label>2</label>
    </ligand>
</feature>
<dbReference type="GO" id="GO:0005829">
    <property type="term" value="C:cytosol"/>
    <property type="evidence" value="ECO:0007669"/>
    <property type="project" value="TreeGrafter"/>
</dbReference>
<dbReference type="STRING" id="1304275.C41B8_10148"/>
<evidence type="ECO:0000313" key="5">
    <source>
        <dbReference type="EMBL" id="KEZ77382.1"/>
    </source>
</evidence>
<proteinExistence type="inferred from homology"/>
<name>A0A084IKZ8_SALHC</name>
<dbReference type="Proteomes" id="UP000028302">
    <property type="component" value="Unassembled WGS sequence"/>
</dbReference>
<evidence type="ECO:0000256" key="3">
    <source>
        <dbReference type="ARBA" id="ARBA00022801"/>
    </source>
</evidence>
<evidence type="ECO:0000256" key="2">
    <source>
        <dbReference type="ARBA" id="ARBA00022723"/>
    </source>
</evidence>
<dbReference type="CDD" id="cd01310">
    <property type="entry name" value="TatD_DNAse"/>
    <property type="match status" value="1"/>
</dbReference>
<sequence>MTMIDIGANLAHESFDDDRDAVLDRAAEAGVTRCIITGSDLASNRAAIDLAGRYPGRCFATAGLHPHHASDWNDELAAIMRESAAAGDIVAIGETGLDYFRDISPRDVQQRVFAEQLAIAAEHGMPVFLHQRDAHADFIAILREHLPHLPRAVVHCFTDGRDVLTDYLAEDLYVSVTGWICDERRGADLYDAAADIPDDRLMIETDCPYLMPRTIRPRPKTRRNEPANLPWVRDSVAAARGVAPEYIEQLTTANAERFFALV</sequence>